<evidence type="ECO:0000256" key="3">
    <source>
        <dbReference type="ARBA" id="ARBA00022679"/>
    </source>
</evidence>
<comment type="catalytic activity">
    <reaction evidence="4 5">
        <text>carbamoyl phosphate + L-ornithine = L-citrulline + phosphate + H(+)</text>
        <dbReference type="Rhea" id="RHEA:19513"/>
        <dbReference type="ChEBI" id="CHEBI:15378"/>
        <dbReference type="ChEBI" id="CHEBI:43474"/>
        <dbReference type="ChEBI" id="CHEBI:46911"/>
        <dbReference type="ChEBI" id="CHEBI:57743"/>
        <dbReference type="ChEBI" id="CHEBI:58228"/>
        <dbReference type="EC" id="2.1.3.3"/>
    </reaction>
</comment>
<dbReference type="SUPFAM" id="SSF53671">
    <property type="entry name" value="Aspartate/ornithine carbamoyltransferase"/>
    <property type="match status" value="1"/>
</dbReference>
<keyword evidence="3 5" id="KW-0808">Transferase</keyword>
<dbReference type="PANTHER" id="PTHR45753:SF3">
    <property type="entry name" value="ORNITHINE TRANSCARBAMYLASE, MITOCHONDRIAL"/>
    <property type="match status" value="1"/>
</dbReference>
<keyword evidence="5" id="KW-0963">Cytoplasm</keyword>
<protein>
    <recommendedName>
        <fullName evidence="2 5">Ornithine carbamoyltransferase</fullName>
        <shortName evidence="5">OTCase</shortName>
        <ecNumber evidence="2 5">2.1.3.3</ecNumber>
    </recommendedName>
</protein>
<feature type="domain" description="Aspartate/ornithine carbamoyltransferase Asp/Orn-binding" evidence="6">
    <location>
        <begin position="160"/>
        <end position="312"/>
    </location>
</feature>
<feature type="binding site" evidence="5">
    <location>
        <position position="231"/>
    </location>
    <ligand>
        <name>L-ornithine</name>
        <dbReference type="ChEBI" id="CHEBI:46911"/>
    </ligand>
</feature>
<evidence type="ECO:0000256" key="5">
    <source>
        <dbReference type="HAMAP-Rule" id="MF_01109"/>
    </source>
</evidence>
<comment type="subcellular location">
    <subcellularLocation>
        <location evidence="5">Cytoplasm</location>
    </subcellularLocation>
</comment>
<gene>
    <name evidence="8" type="ORF">MA03_07895</name>
</gene>
<sequence length="321" mass="36851">MYYCRGRLNVHKRDFLTLRDYTPEEIRLLIDDAILLKRLRQHGKTVLPYLTGLNIAMIFEKPSTRTRASFTVAIEELGAFPISYSAQELQLSRGEPVKDLGRVLSRYHHALAARVFRHSDLVELAKFSSVPVINLLSDQYHPLQALADYMTIMEKKGRIEGVKIAFVGDGRDNVFNSLAIAGVKLGAKVRVAAPRQYGPDPGVLGEEIYRRIEVYEDPFEAVRDVDVIYTDVFVSMGQEKEREERIKTFLPRYQVNAELLKRVGRDDYIVMHCLPAHRGEEITDDVIESPQSVVFDEAENRLHTSKAVLLYLLNPHWRQRI</sequence>
<dbReference type="HAMAP" id="MF_01109">
    <property type="entry name" value="OTCase"/>
    <property type="match status" value="1"/>
</dbReference>
<dbReference type="STRING" id="1550241.MA03_07895"/>
<name>A0A0F7FJR4_9CREN</name>
<reference evidence="8 9" key="1">
    <citation type="journal article" date="2015" name="Stand. Genomic Sci.">
        <title>Complete genome sequence of and proposal of Thermofilum uzonense sp. nov. a novel hyperthermophilic crenarchaeon and emended description of the genus Thermofilum.</title>
        <authorList>
            <person name="Toshchakov S.V."/>
            <person name="Korzhenkov A.A."/>
            <person name="Samarov N.I."/>
            <person name="Mazunin I.O."/>
            <person name="Mozhey O.I."/>
            <person name="Shmyr I.S."/>
            <person name="Derbikova K.S."/>
            <person name="Taranov E.A."/>
            <person name="Dominova I.N."/>
            <person name="Bonch-Osmolovskaya E.A."/>
            <person name="Patrushev M.V."/>
            <person name="Podosokorskaya O.A."/>
            <person name="Kublanov I.V."/>
        </authorList>
    </citation>
    <scope>NUCLEOTIDE SEQUENCE [LARGE SCALE GENOMIC DNA]</scope>
    <source>
        <strain evidence="8 9">1807-2</strain>
    </source>
</reference>
<feature type="binding site" evidence="5">
    <location>
        <begin position="141"/>
        <end position="144"/>
    </location>
    <ligand>
        <name>carbamoyl phosphate</name>
        <dbReference type="ChEBI" id="CHEBI:58228"/>
    </ligand>
</feature>
<feature type="binding site" evidence="5">
    <location>
        <position position="173"/>
    </location>
    <ligand>
        <name>L-ornithine</name>
        <dbReference type="ChEBI" id="CHEBI:46911"/>
    </ligand>
</feature>
<dbReference type="Proteomes" id="UP000067434">
    <property type="component" value="Chromosome"/>
</dbReference>
<feature type="binding site" evidence="5">
    <location>
        <begin position="273"/>
        <end position="274"/>
    </location>
    <ligand>
        <name>carbamoyl phosphate</name>
        <dbReference type="ChEBI" id="CHEBI:58228"/>
    </ligand>
</feature>
<keyword evidence="9" id="KW-1185">Reference proteome</keyword>
<dbReference type="OrthoDB" id="4696at2157"/>
<feature type="binding site" evidence="5">
    <location>
        <position position="90"/>
    </location>
    <ligand>
        <name>carbamoyl phosphate</name>
        <dbReference type="ChEBI" id="CHEBI:58228"/>
    </ligand>
</feature>
<dbReference type="InterPro" id="IPR024904">
    <property type="entry name" value="OTCase_ArgI"/>
</dbReference>
<dbReference type="PANTHER" id="PTHR45753">
    <property type="entry name" value="ORNITHINE CARBAMOYLTRANSFERASE, MITOCHONDRIAL"/>
    <property type="match status" value="1"/>
</dbReference>
<evidence type="ECO:0000256" key="2">
    <source>
        <dbReference type="ARBA" id="ARBA00013007"/>
    </source>
</evidence>
<dbReference type="GO" id="GO:0019240">
    <property type="term" value="P:citrulline biosynthetic process"/>
    <property type="evidence" value="ECO:0007669"/>
    <property type="project" value="TreeGrafter"/>
</dbReference>
<evidence type="ECO:0000313" key="8">
    <source>
        <dbReference type="EMBL" id="AKG39169.1"/>
    </source>
</evidence>
<dbReference type="EC" id="2.1.3.3" evidence="2 5"/>
<dbReference type="GO" id="GO:0004585">
    <property type="term" value="F:ornithine carbamoyltransferase activity"/>
    <property type="evidence" value="ECO:0007669"/>
    <property type="project" value="UniProtKB-UniRule"/>
</dbReference>
<dbReference type="AlphaFoldDB" id="A0A0F7FJR4"/>
<feature type="binding site" evidence="5">
    <location>
        <begin position="235"/>
        <end position="236"/>
    </location>
    <ligand>
        <name>L-ornithine</name>
        <dbReference type="ChEBI" id="CHEBI:46911"/>
    </ligand>
</feature>
<comment type="similarity">
    <text evidence="1 5">Belongs to the aspartate/ornithine carbamoyltransferase superfamily. OTCase family.</text>
</comment>
<feature type="binding site" evidence="5">
    <location>
        <position position="301"/>
    </location>
    <ligand>
        <name>carbamoyl phosphate</name>
        <dbReference type="ChEBI" id="CHEBI:58228"/>
    </ligand>
</feature>
<feature type="binding site" evidence="5">
    <location>
        <position position="114"/>
    </location>
    <ligand>
        <name>carbamoyl phosphate</name>
        <dbReference type="ChEBI" id="CHEBI:58228"/>
    </ligand>
</feature>
<dbReference type="PRINTS" id="PR00100">
    <property type="entry name" value="AOTCASE"/>
</dbReference>
<dbReference type="InterPro" id="IPR002292">
    <property type="entry name" value="Orn/put_carbamltrans"/>
</dbReference>
<evidence type="ECO:0000256" key="1">
    <source>
        <dbReference type="ARBA" id="ARBA00007805"/>
    </source>
</evidence>
<accession>A0A0F7FJR4</accession>
<dbReference type="Pfam" id="PF00185">
    <property type="entry name" value="OTCace"/>
    <property type="match status" value="1"/>
</dbReference>
<evidence type="ECO:0000313" key="9">
    <source>
        <dbReference type="Proteomes" id="UP000067434"/>
    </source>
</evidence>
<dbReference type="GO" id="GO:0042450">
    <property type="term" value="P:L-arginine biosynthetic process via ornithine"/>
    <property type="evidence" value="ECO:0007669"/>
    <property type="project" value="UniProtKB-UniRule"/>
</dbReference>
<dbReference type="PRINTS" id="PR00102">
    <property type="entry name" value="OTCASE"/>
</dbReference>
<dbReference type="InterPro" id="IPR036901">
    <property type="entry name" value="Asp/Orn_carbamoylTrfase_sf"/>
</dbReference>
<dbReference type="NCBIfam" id="NF001986">
    <property type="entry name" value="PRK00779.1"/>
    <property type="match status" value="1"/>
</dbReference>
<dbReference type="HOGENOM" id="CLU_043846_3_2_2"/>
<dbReference type="InterPro" id="IPR006131">
    <property type="entry name" value="Asp_carbamoyltransf_Asp/Orn-bd"/>
</dbReference>
<dbReference type="Gene3D" id="3.40.50.1370">
    <property type="entry name" value="Aspartate/ornithine carbamoyltransferase"/>
    <property type="match status" value="2"/>
</dbReference>
<feature type="binding site" evidence="5">
    <location>
        <begin position="63"/>
        <end position="66"/>
    </location>
    <ligand>
        <name>carbamoyl phosphate</name>
        <dbReference type="ChEBI" id="CHEBI:58228"/>
    </ligand>
</feature>
<dbReference type="PROSITE" id="PS00097">
    <property type="entry name" value="CARBAMOYLTRANSFERASE"/>
    <property type="match status" value="1"/>
</dbReference>
<dbReference type="NCBIfam" id="TIGR00658">
    <property type="entry name" value="orni_carb_tr"/>
    <property type="match status" value="1"/>
</dbReference>
<dbReference type="GO" id="GO:0005737">
    <property type="term" value="C:cytoplasm"/>
    <property type="evidence" value="ECO:0007669"/>
    <property type="project" value="UniProtKB-SubCell"/>
</dbReference>
<dbReference type="FunFam" id="3.40.50.1370:FF:000008">
    <property type="entry name" value="Ornithine carbamoyltransferase"/>
    <property type="match status" value="1"/>
</dbReference>
<dbReference type="InterPro" id="IPR006132">
    <property type="entry name" value="Asp/Orn_carbamoyltranf_P-bd"/>
</dbReference>
<dbReference type="EMBL" id="CP009961">
    <property type="protein sequence ID" value="AKG39169.1"/>
    <property type="molecule type" value="Genomic_DNA"/>
</dbReference>
<evidence type="ECO:0000259" key="7">
    <source>
        <dbReference type="Pfam" id="PF02729"/>
    </source>
</evidence>
<dbReference type="KEGG" id="thf:MA03_07895"/>
<dbReference type="Pfam" id="PF02729">
    <property type="entry name" value="OTCace_N"/>
    <property type="match status" value="1"/>
</dbReference>
<organism evidence="8 9">
    <name type="scientific">Infirmifilum uzonense</name>
    <dbReference type="NCBI Taxonomy" id="1550241"/>
    <lineage>
        <taxon>Archaea</taxon>
        <taxon>Thermoproteota</taxon>
        <taxon>Thermoprotei</taxon>
        <taxon>Thermofilales</taxon>
        <taxon>Thermofilaceae</taxon>
        <taxon>Infirmifilum</taxon>
    </lineage>
</organism>
<proteinExistence type="inferred from homology"/>
<dbReference type="PATRIC" id="fig|1550241.5.peg.1639"/>
<dbReference type="InterPro" id="IPR006130">
    <property type="entry name" value="Asp/Orn_carbamoylTrfase"/>
</dbReference>
<evidence type="ECO:0000259" key="6">
    <source>
        <dbReference type="Pfam" id="PF00185"/>
    </source>
</evidence>
<evidence type="ECO:0000256" key="4">
    <source>
        <dbReference type="ARBA" id="ARBA00048772"/>
    </source>
</evidence>
<dbReference type="GO" id="GO:0016597">
    <property type="term" value="F:amino acid binding"/>
    <property type="evidence" value="ECO:0007669"/>
    <property type="project" value="InterPro"/>
</dbReference>
<feature type="domain" description="Aspartate/ornithine carbamoyltransferase carbamoyl-P binding" evidence="7">
    <location>
        <begin position="13"/>
        <end position="154"/>
    </location>
</feature>